<dbReference type="PANTHER" id="PTHR43690:SF17">
    <property type="entry name" value="PROTEIN YHJJ"/>
    <property type="match status" value="1"/>
</dbReference>
<dbReference type="Gene3D" id="3.30.830.10">
    <property type="entry name" value="Metalloenzyme, LuxS/M16 peptidase-like"/>
    <property type="match status" value="4"/>
</dbReference>
<evidence type="ECO:0000256" key="8">
    <source>
        <dbReference type="RuleBase" id="RU004447"/>
    </source>
</evidence>
<evidence type="ECO:0000256" key="6">
    <source>
        <dbReference type="ARBA" id="ARBA00022833"/>
    </source>
</evidence>
<evidence type="ECO:0000313" key="12">
    <source>
        <dbReference type="EMBL" id="UPK70565.1"/>
    </source>
</evidence>
<dbReference type="InterPro" id="IPR001431">
    <property type="entry name" value="Pept_M16_Zn_BS"/>
</dbReference>
<feature type="chain" id="PRO_5046288777" evidence="9">
    <location>
        <begin position="24"/>
        <end position="982"/>
    </location>
</feature>
<dbReference type="SUPFAM" id="SSF63411">
    <property type="entry name" value="LuxS/MPP-like metallohydrolase"/>
    <property type="match status" value="4"/>
</dbReference>
<evidence type="ECO:0000256" key="5">
    <source>
        <dbReference type="ARBA" id="ARBA00022801"/>
    </source>
</evidence>
<feature type="signal peptide" evidence="9">
    <location>
        <begin position="1"/>
        <end position="23"/>
    </location>
</feature>
<dbReference type="InterPro" id="IPR011249">
    <property type="entry name" value="Metalloenz_LuxS/M16"/>
</dbReference>
<accession>A0ABY4I395</accession>
<dbReference type="PANTHER" id="PTHR43690">
    <property type="entry name" value="NARDILYSIN"/>
    <property type="match status" value="1"/>
</dbReference>
<keyword evidence="13" id="KW-1185">Reference proteome</keyword>
<dbReference type="InterPro" id="IPR011765">
    <property type="entry name" value="Pept_M16_N"/>
</dbReference>
<proteinExistence type="inferred from homology"/>
<comment type="cofactor">
    <cofactor evidence="1">
        <name>Zn(2+)</name>
        <dbReference type="ChEBI" id="CHEBI:29105"/>
    </cofactor>
</comment>
<evidence type="ECO:0000256" key="7">
    <source>
        <dbReference type="ARBA" id="ARBA00023049"/>
    </source>
</evidence>
<dbReference type="Pfam" id="PF00675">
    <property type="entry name" value="Peptidase_M16"/>
    <property type="match status" value="2"/>
</dbReference>
<evidence type="ECO:0000256" key="9">
    <source>
        <dbReference type="SAM" id="SignalP"/>
    </source>
</evidence>
<dbReference type="InterPro" id="IPR007863">
    <property type="entry name" value="Peptidase_M16_C"/>
</dbReference>
<dbReference type="Proteomes" id="UP000830198">
    <property type="component" value="Chromosome"/>
</dbReference>
<dbReference type="RefSeq" id="WP_247812759.1">
    <property type="nucleotide sequence ID" value="NZ_CP095855.1"/>
</dbReference>
<keyword evidence="4" id="KW-0479">Metal-binding</keyword>
<dbReference type="EMBL" id="CP095855">
    <property type="protein sequence ID" value="UPK70565.1"/>
    <property type="molecule type" value="Genomic_DNA"/>
</dbReference>
<name>A0ABY4I395_CHIFI</name>
<feature type="domain" description="Peptidase M16 C-terminal" evidence="11">
    <location>
        <begin position="265"/>
        <end position="437"/>
    </location>
</feature>
<evidence type="ECO:0000256" key="4">
    <source>
        <dbReference type="ARBA" id="ARBA00022723"/>
    </source>
</evidence>
<gene>
    <name evidence="12" type="ORF">MYF79_04550</name>
</gene>
<keyword evidence="3" id="KW-0645">Protease</keyword>
<reference evidence="12 13" key="1">
    <citation type="submission" date="2022-04" db="EMBL/GenBank/DDBJ databases">
        <title>The arsenic-methylating capacity of Chitinophaga filiformis YT5 during chitin decomposition.</title>
        <authorList>
            <person name="Chen G."/>
            <person name="Liang Y."/>
        </authorList>
    </citation>
    <scope>NUCLEOTIDE SEQUENCE [LARGE SCALE GENOMIC DNA]</scope>
    <source>
        <strain evidence="12 13">YT5</strain>
    </source>
</reference>
<keyword evidence="5" id="KW-0378">Hydrolase</keyword>
<dbReference type="InterPro" id="IPR050626">
    <property type="entry name" value="Peptidase_M16"/>
</dbReference>
<evidence type="ECO:0000256" key="2">
    <source>
        <dbReference type="ARBA" id="ARBA00007261"/>
    </source>
</evidence>
<keyword evidence="7" id="KW-0482">Metalloprotease</keyword>
<dbReference type="PROSITE" id="PS00143">
    <property type="entry name" value="INSULINASE"/>
    <property type="match status" value="1"/>
</dbReference>
<organism evidence="12 13">
    <name type="scientific">Chitinophaga filiformis</name>
    <name type="common">Myxococcus filiformis</name>
    <name type="synonym">Flexibacter filiformis</name>
    <dbReference type="NCBI Taxonomy" id="104663"/>
    <lineage>
        <taxon>Bacteria</taxon>
        <taxon>Pseudomonadati</taxon>
        <taxon>Bacteroidota</taxon>
        <taxon>Chitinophagia</taxon>
        <taxon>Chitinophagales</taxon>
        <taxon>Chitinophagaceae</taxon>
        <taxon>Chitinophaga</taxon>
    </lineage>
</organism>
<feature type="domain" description="Peptidase M16 N-terminal" evidence="10">
    <location>
        <begin position="68"/>
        <end position="109"/>
    </location>
</feature>
<evidence type="ECO:0000313" key="13">
    <source>
        <dbReference type="Proteomes" id="UP000830198"/>
    </source>
</evidence>
<dbReference type="Pfam" id="PF05193">
    <property type="entry name" value="Peptidase_M16_C"/>
    <property type="match status" value="2"/>
</dbReference>
<evidence type="ECO:0000259" key="10">
    <source>
        <dbReference type="Pfam" id="PF00675"/>
    </source>
</evidence>
<evidence type="ECO:0000256" key="1">
    <source>
        <dbReference type="ARBA" id="ARBA00001947"/>
    </source>
</evidence>
<keyword evidence="6" id="KW-0862">Zinc</keyword>
<sequence length="982" mass="110530">MNLITKAISSLLVACAISNIAGAQQKKYEWKEGTSGGYTYKYITNDPMKARFYTLKNGLTVILSVNKKDPRIQTLIGTRAGSNNDPHDHTGLAHYLEHLLFKGTQQFGSLDWSKEKPYLDRIEGLYDTYNHTSDVTARKAVYHQIDSVSGLAAKYAIANEYDKLMAGMGSQGTNAHTWVEETIYEEDIPSNVVDKFLAVQAERFKDPVFRLFHTELEAVYEEKNRGLDNDARKSYELMLSSLFPTHNYGQQSTIGTVEHLKNPSLKAIRDFYNAYYVPDNMAIVMAGDLDPDQVIRQVEKDFSYMKPKPVNEYKSPVEKPITAPIVKEVFGPDAENVMIAFRMPGALDVKSNVLLSVISEVMNNGKAGLLDLNINKQQKVLKSSAGVMAWKDYSVFSLSGTAKQGQTLEEVKDLLLGQLEILKKGEFDETMVKAIVNNAKLSELQGLESNNTRASALMDGFIKHRGKNWLTDVSFVDDMGKVTKQQIVDFANKYFANNYVLLYKRKGEDKNIQKVEKPAITPVEVNREAQSTFLKEINEMPAAKIQPLWLDFGKDIQKGKLGAADVLYVQNKDNGLFRLYYRFDMGSWNNKLLPLAAQYLQFLGTDKYTTEQISKEFYNIACNFNVSAGTDVTTISISGLQENFDQAVSLFEHLLKNCQPNEQALAAFKGRVAKSRSDSKLNKGNILKGLASYAMYGAKNPFNNQLSQAELDGITAQQLVDILHSLPEYQHTVIYYGPQALEAAIAAVQKEHTIPAALKAVPAAIKFDKIDQGNNQVLFTDYDMVQSEVNWVRNTDTYKPENTALVEMFNGYFGGNMGSIVFQTIRESKALAYSTYAYYASPDRKDARYSMVAYVGSQADKMNEAINGMNELLNDIPRSDKLFETARQSMKQDIETERITQDGIIFTYLAAKKLGLDTDYRKTVYSQIDGITFENVKQFHEQNIARKPYTYCIVASDKKVSLDDLKKYGDVKKVSLEEIFGY</sequence>
<feature type="domain" description="Peptidase M16 N-terminal" evidence="10">
    <location>
        <begin position="600"/>
        <end position="697"/>
    </location>
</feature>
<evidence type="ECO:0000259" key="11">
    <source>
        <dbReference type="Pfam" id="PF05193"/>
    </source>
</evidence>
<evidence type="ECO:0000256" key="3">
    <source>
        <dbReference type="ARBA" id="ARBA00022670"/>
    </source>
</evidence>
<keyword evidence="9" id="KW-0732">Signal</keyword>
<protein>
    <submittedName>
        <fullName evidence="12">Insulinase family protein</fullName>
    </submittedName>
</protein>
<feature type="domain" description="Peptidase M16 C-terminal" evidence="11">
    <location>
        <begin position="775"/>
        <end position="888"/>
    </location>
</feature>
<comment type="similarity">
    <text evidence="2 8">Belongs to the peptidase M16 family.</text>
</comment>